<feature type="transmembrane region" description="Helical" evidence="10">
    <location>
        <begin position="90"/>
        <end position="112"/>
    </location>
</feature>
<evidence type="ECO:0000256" key="5">
    <source>
        <dbReference type="ARBA" id="ARBA00022679"/>
    </source>
</evidence>
<sequence length="228" mass="25390">MLHILLLASITFVTICTRLYRIEFPNYVTWDETHFGKMAGLYMNRTFFFDVHPPLGKMIIAFTGYLSGYKGVFPFSNPGDPYYSADGNLLAPYITMRAVCAIIGCLVVPVCFMISTSLCGRISAALLTSVFLVFTGVSLGCAISVKLVGCFTMLFVGMWTVVDLWNLLGEVELVSMIYFTKHLLARVVGLIITPTIIYISVFYLHLDILHYTGGAEIFFSTSFQATLE</sequence>
<evidence type="ECO:0000256" key="11">
    <source>
        <dbReference type="SAM" id="SignalP"/>
    </source>
</evidence>
<evidence type="ECO:0000256" key="3">
    <source>
        <dbReference type="ARBA" id="ARBA00007222"/>
    </source>
</evidence>
<dbReference type="GO" id="GO:0000030">
    <property type="term" value="F:mannosyltransferase activity"/>
    <property type="evidence" value="ECO:0007669"/>
    <property type="project" value="InterPro"/>
</dbReference>
<keyword evidence="11" id="KW-0732">Signal</keyword>
<evidence type="ECO:0000256" key="7">
    <source>
        <dbReference type="ARBA" id="ARBA00022989"/>
    </source>
</evidence>
<dbReference type="InParanoid" id="F7AFC6"/>
<evidence type="ECO:0000256" key="4">
    <source>
        <dbReference type="ARBA" id="ARBA00022676"/>
    </source>
</evidence>
<reference evidence="13" key="2">
    <citation type="journal article" date="2008" name="Genome Biol.">
        <title>Improved genome assembly and evidence-based global gene model set for the chordate Ciona intestinalis: new insight into intron and operon populations.</title>
        <authorList>
            <person name="Satou Y."/>
            <person name="Mineta K."/>
            <person name="Ogasawara M."/>
            <person name="Sasakura Y."/>
            <person name="Shoguchi E."/>
            <person name="Ueno K."/>
            <person name="Yamada L."/>
            <person name="Matsumoto J."/>
            <person name="Wasserscheid J."/>
            <person name="Dewar K."/>
            <person name="Wiley G.B."/>
            <person name="Macmil S.L."/>
            <person name="Roe B.A."/>
            <person name="Zeller R.W."/>
            <person name="Hastings K.E."/>
            <person name="Lemaire P."/>
            <person name="Lindquist E."/>
            <person name="Endo T."/>
            <person name="Hotta K."/>
            <person name="Inaba K."/>
        </authorList>
    </citation>
    <scope>NUCLEOTIDE SEQUENCE [LARGE SCALE GENOMIC DNA]</scope>
    <source>
        <strain evidence="13">wild type</strain>
    </source>
</reference>
<feature type="transmembrane region" description="Helical" evidence="10">
    <location>
        <begin position="183"/>
        <end position="204"/>
    </location>
</feature>
<dbReference type="EMBL" id="EAAA01001303">
    <property type="status" value="NOT_ANNOTATED_CDS"/>
    <property type="molecule type" value="Genomic_DNA"/>
</dbReference>
<feature type="chain" id="PRO_5003353102" description="Protein O-mannosyl-transferase 2" evidence="11">
    <location>
        <begin position="17"/>
        <end position="228"/>
    </location>
</feature>
<evidence type="ECO:0000256" key="6">
    <source>
        <dbReference type="ARBA" id="ARBA00022692"/>
    </source>
</evidence>
<dbReference type="GeneTree" id="ENSGT00940000156829"/>
<dbReference type="GO" id="GO:0012505">
    <property type="term" value="C:endomembrane system"/>
    <property type="evidence" value="ECO:0007669"/>
    <property type="project" value="UniProtKB-SubCell"/>
</dbReference>
<keyword evidence="4" id="KW-0328">Glycosyltransferase</keyword>
<accession>F7AFC6</accession>
<evidence type="ECO:0000256" key="10">
    <source>
        <dbReference type="SAM" id="Phobius"/>
    </source>
</evidence>
<dbReference type="Ensembl" id="ENSCINT00000026290.2">
    <property type="protein sequence ID" value="ENSCINP00000026044.2"/>
    <property type="gene ID" value="ENSCING00000014389.2"/>
</dbReference>
<comment type="pathway">
    <text evidence="2">Protein modification; protein glycosylation.</text>
</comment>
<feature type="signal peptide" evidence="11">
    <location>
        <begin position="1"/>
        <end position="16"/>
    </location>
</feature>
<feature type="transmembrane region" description="Helical" evidence="10">
    <location>
        <begin position="124"/>
        <end position="145"/>
    </location>
</feature>
<dbReference type="PANTHER" id="PTHR10050">
    <property type="entry name" value="DOLICHYL-PHOSPHATE-MANNOSE--PROTEIN MANNOSYLTRANSFERASE"/>
    <property type="match status" value="1"/>
</dbReference>
<keyword evidence="8 10" id="KW-0472">Membrane</keyword>
<reference evidence="14" key="1">
    <citation type="journal article" date="2002" name="Science">
        <title>The draft genome of Ciona intestinalis: insights into chordate and vertebrate origins.</title>
        <authorList>
            <person name="Dehal P."/>
            <person name="Satou Y."/>
            <person name="Campbell R.K."/>
            <person name="Chapman J."/>
            <person name="Degnan B."/>
            <person name="De Tomaso A."/>
            <person name="Davidson B."/>
            <person name="Di Gregorio A."/>
            <person name="Gelpke M."/>
            <person name="Goodstein D.M."/>
            <person name="Harafuji N."/>
            <person name="Hastings K.E."/>
            <person name="Ho I."/>
            <person name="Hotta K."/>
            <person name="Huang W."/>
            <person name="Kawashima T."/>
            <person name="Lemaire P."/>
            <person name="Martinez D."/>
            <person name="Meinertzhagen I.A."/>
            <person name="Necula S."/>
            <person name="Nonaka M."/>
            <person name="Putnam N."/>
            <person name="Rash S."/>
            <person name="Saiga H."/>
            <person name="Satake M."/>
            <person name="Terry A."/>
            <person name="Yamada L."/>
            <person name="Wang H.G."/>
            <person name="Awazu S."/>
            <person name="Azumi K."/>
            <person name="Boore J."/>
            <person name="Branno M."/>
            <person name="Chin-Bow S."/>
            <person name="DeSantis R."/>
            <person name="Doyle S."/>
            <person name="Francino P."/>
            <person name="Keys D.N."/>
            <person name="Haga S."/>
            <person name="Hayashi H."/>
            <person name="Hino K."/>
            <person name="Imai K.S."/>
            <person name="Inaba K."/>
            <person name="Kano S."/>
            <person name="Kobayashi K."/>
            <person name="Kobayashi M."/>
            <person name="Lee B.I."/>
            <person name="Makabe K.W."/>
            <person name="Manohar C."/>
            <person name="Matassi G."/>
            <person name="Medina M."/>
            <person name="Mochizuki Y."/>
            <person name="Mount S."/>
            <person name="Morishita T."/>
            <person name="Miura S."/>
            <person name="Nakayama A."/>
            <person name="Nishizaka S."/>
            <person name="Nomoto H."/>
            <person name="Ohta F."/>
            <person name="Oishi K."/>
            <person name="Rigoutsos I."/>
            <person name="Sano M."/>
            <person name="Sasaki A."/>
            <person name="Sasakura Y."/>
            <person name="Shoguchi E."/>
            <person name="Shin-i T."/>
            <person name="Spagnuolo A."/>
            <person name="Stainier D."/>
            <person name="Suzuki M.M."/>
            <person name="Tassy O."/>
            <person name="Takatori N."/>
            <person name="Tokuoka M."/>
            <person name="Yagi K."/>
            <person name="Yoshizaki F."/>
            <person name="Wada S."/>
            <person name="Zhang C."/>
            <person name="Hyatt P.D."/>
            <person name="Larimer F."/>
            <person name="Detter C."/>
            <person name="Doggett N."/>
            <person name="Glavina T."/>
            <person name="Hawkins T."/>
            <person name="Richardson P."/>
            <person name="Lucas S."/>
            <person name="Kohara Y."/>
            <person name="Levine M."/>
            <person name="Satoh N."/>
            <person name="Rokhsar D.S."/>
        </authorList>
    </citation>
    <scope>NUCLEOTIDE SEQUENCE [LARGE SCALE GENOMIC DNA]</scope>
</reference>
<proteinExistence type="inferred from homology"/>
<reference evidence="13" key="4">
    <citation type="submission" date="2025-09" db="UniProtKB">
        <authorList>
            <consortium name="Ensembl"/>
        </authorList>
    </citation>
    <scope>IDENTIFICATION</scope>
</reference>
<dbReference type="OMA" id="LACCISV"/>
<dbReference type="GO" id="GO:0016020">
    <property type="term" value="C:membrane"/>
    <property type="evidence" value="ECO:0007669"/>
    <property type="project" value="InterPro"/>
</dbReference>
<dbReference type="InterPro" id="IPR027005">
    <property type="entry name" value="PMT-like"/>
</dbReference>
<keyword evidence="7 10" id="KW-1133">Transmembrane helix</keyword>
<keyword evidence="6 10" id="KW-0812">Transmembrane</keyword>
<feature type="transmembrane region" description="Helical" evidence="10">
    <location>
        <begin position="151"/>
        <end position="171"/>
    </location>
</feature>
<keyword evidence="14" id="KW-1185">Reference proteome</keyword>
<name>F7AFC6_CIOIN</name>
<dbReference type="Proteomes" id="UP000008144">
    <property type="component" value="Chromosome 14"/>
</dbReference>
<dbReference type="STRING" id="7719.ENSCINP00000026044"/>
<evidence type="ECO:0000313" key="13">
    <source>
        <dbReference type="Ensembl" id="ENSCINP00000026044.2"/>
    </source>
</evidence>
<dbReference type="HOGENOM" id="CLU_1217111_0_0_1"/>
<protein>
    <recommendedName>
        <fullName evidence="9">Protein O-mannosyl-transferase 2</fullName>
    </recommendedName>
</protein>
<organism evidence="13 14">
    <name type="scientific">Ciona intestinalis</name>
    <name type="common">Transparent sea squirt</name>
    <name type="synonym">Ascidia intestinalis</name>
    <dbReference type="NCBI Taxonomy" id="7719"/>
    <lineage>
        <taxon>Eukaryota</taxon>
        <taxon>Metazoa</taxon>
        <taxon>Chordata</taxon>
        <taxon>Tunicata</taxon>
        <taxon>Ascidiacea</taxon>
        <taxon>Phlebobranchia</taxon>
        <taxon>Cionidae</taxon>
        <taxon>Ciona</taxon>
    </lineage>
</organism>
<dbReference type="Pfam" id="PF02366">
    <property type="entry name" value="PMT"/>
    <property type="match status" value="1"/>
</dbReference>
<dbReference type="AlphaFoldDB" id="F7AFC6"/>
<keyword evidence="5" id="KW-0808">Transferase</keyword>
<dbReference type="GO" id="GO:0006493">
    <property type="term" value="P:protein O-linked glycosylation"/>
    <property type="evidence" value="ECO:0007669"/>
    <property type="project" value="InterPro"/>
</dbReference>
<feature type="domain" description="ArnT-like N-terminal" evidence="12">
    <location>
        <begin position="9"/>
        <end position="134"/>
    </location>
</feature>
<comment type="similarity">
    <text evidence="3">Belongs to the glycosyltransferase 39 family.</text>
</comment>
<evidence type="ECO:0000256" key="8">
    <source>
        <dbReference type="ARBA" id="ARBA00023136"/>
    </source>
</evidence>
<dbReference type="PANTHER" id="PTHR10050:SF46">
    <property type="entry name" value="PROTEIN O-MANNOSYL-TRANSFERASE 2"/>
    <property type="match status" value="1"/>
</dbReference>
<evidence type="ECO:0000256" key="2">
    <source>
        <dbReference type="ARBA" id="ARBA00004922"/>
    </source>
</evidence>
<dbReference type="InterPro" id="IPR003342">
    <property type="entry name" value="ArnT-like_N"/>
</dbReference>
<evidence type="ECO:0000313" key="14">
    <source>
        <dbReference type="Proteomes" id="UP000008144"/>
    </source>
</evidence>
<evidence type="ECO:0000256" key="1">
    <source>
        <dbReference type="ARBA" id="ARBA00004127"/>
    </source>
</evidence>
<evidence type="ECO:0000256" key="9">
    <source>
        <dbReference type="ARBA" id="ARBA00039583"/>
    </source>
</evidence>
<comment type="subcellular location">
    <subcellularLocation>
        <location evidence="1">Endomembrane system</location>
        <topology evidence="1">Multi-pass membrane protein</topology>
    </subcellularLocation>
</comment>
<evidence type="ECO:0000259" key="12">
    <source>
        <dbReference type="Pfam" id="PF02366"/>
    </source>
</evidence>
<reference evidence="13" key="3">
    <citation type="submission" date="2025-08" db="UniProtKB">
        <authorList>
            <consortium name="Ensembl"/>
        </authorList>
    </citation>
    <scope>IDENTIFICATION</scope>
</reference>
<dbReference type="UniPathway" id="UPA00378"/>